<keyword evidence="5" id="KW-1185">Reference proteome</keyword>
<keyword evidence="2" id="KW-0812">Transmembrane</keyword>
<keyword evidence="2" id="KW-0472">Membrane</keyword>
<name>B3PE98_CELJU</name>
<dbReference type="HOGENOM" id="CLU_013850_2_1_6"/>
<sequence>MSKTKSLHIGSFVTGAFILVFIALLFFSGGKLFSQKERVVMYFDGSVQGLQVGAPVKLKGVVLGDIVDIQLNIQNDNQPLVTAVTADLIMKRITSKGADVSEDFFHEAIKQGLRAQLNYQSFLTGLLYVELDFFPNTPVRLYKLQNDLFELPTVATDFEEISKNLQEINIKSLVDNLDQVAQQLNSIARSGVIQDTLLSFDKAAKSMDKTANNLDREMAQLNKQLDITTRELNRLLRTLNEQTPILAQNLNQNLLSLQQSLDQFTRVAQTLEHTLSEDAPLVNQLNTTLQDVSDSARAFRNLSDTLEQQPEAIWRGKNSAKDVQ</sequence>
<dbReference type="KEGG" id="cja:CJA_1608"/>
<gene>
    <name evidence="4" type="ordered locus">CJA_1608</name>
</gene>
<feature type="coiled-coil region" evidence="1">
    <location>
        <begin position="204"/>
        <end position="267"/>
    </location>
</feature>
<dbReference type="OrthoDB" id="9806984at2"/>
<proteinExistence type="predicted"/>
<protein>
    <submittedName>
        <fullName evidence="4">Conserved domain protein</fullName>
    </submittedName>
</protein>
<dbReference type="PANTHER" id="PTHR36698:SF3">
    <property type="entry name" value="ABC-TYPE TRANSPORT AUXILIARY LIPOPROTEIN COMPONENT DOMAIN-CONTAINING PROTEIN"/>
    <property type="match status" value="1"/>
</dbReference>
<dbReference type="PANTHER" id="PTHR36698">
    <property type="entry name" value="BLL5892 PROTEIN"/>
    <property type="match status" value="1"/>
</dbReference>
<dbReference type="EMBL" id="CP000934">
    <property type="protein sequence ID" value="ACE82864.1"/>
    <property type="molecule type" value="Genomic_DNA"/>
</dbReference>
<keyword evidence="2" id="KW-1133">Transmembrane helix</keyword>
<evidence type="ECO:0000313" key="4">
    <source>
        <dbReference type="EMBL" id="ACE82864.1"/>
    </source>
</evidence>
<dbReference type="InterPro" id="IPR003399">
    <property type="entry name" value="Mce/MlaD"/>
</dbReference>
<keyword evidence="1" id="KW-0175">Coiled coil</keyword>
<evidence type="ECO:0000256" key="1">
    <source>
        <dbReference type="SAM" id="Coils"/>
    </source>
</evidence>
<feature type="transmembrane region" description="Helical" evidence="2">
    <location>
        <begin position="6"/>
        <end position="27"/>
    </location>
</feature>
<dbReference type="AlphaFoldDB" id="B3PE98"/>
<dbReference type="STRING" id="498211.CJA_1608"/>
<feature type="domain" description="Mce/MlaD" evidence="3">
    <location>
        <begin position="36"/>
        <end position="133"/>
    </location>
</feature>
<evidence type="ECO:0000256" key="2">
    <source>
        <dbReference type="SAM" id="Phobius"/>
    </source>
</evidence>
<dbReference type="eggNOG" id="COG1463">
    <property type="taxonomic scope" value="Bacteria"/>
</dbReference>
<dbReference type="Proteomes" id="UP000001036">
    <property type="component" value="Chromosome"/>
</dbReference>
<evidence type="ECO:0000259" key="3">
    <source>
        <dbReference type="Pfam" id="PF02470"/>
    </source>
</evidence>
<accession>B3PE98</accession>
<dbReference type="RefSeq" id="WP_012487232.1">
    <property type="nucleotide sequence ID" value="NC_010995.1"/>
</dbReference>
<organism evidence="4 5">
    <name type="scientific">Cellvibrio japonicus (strain Ueda107)</name>
    <name type="common">Pseudomonas fluorescens subsp. cellulosa</name>
    <dbReference type="NCBI Taxonomy" id="498211"/>
    <lineage>
        <taxon>Bacteria</taxon>
        <taxon>Pseudomonadati</taxon>
        <taxon>Pseudomonadota</taxon>
        <taxon>Gammaproteobacteria</taxon>
        <taxon>Cellvibrionales</taxon>
        <taxon>Cellvibrionaceae</taxon>
        <taxon>Cellvibrio</taxon>
    </lineage>
</organism>
<dbReference type="Pfam" id="PF02470">
    <property type="entry name" value="MlaD"/>
    <property type="match status" value="1"/>
</dbReference>
<reference evidence="4 5" key="1">
    <citation type="journal article" date="2008" name="J. Bacteriol.">
        <title>Insights into plant cell wall degradation from the genome sequence of the soil bacterium Cellvibrio japonicus.</title>
        <authorList>
            <person name="Deboy R.T."/>
            <person name="Mongodin E.F."/>
            <person name="Fouts D.E."/>
            <person name="Tailford L.E."/>
            <person name="Khouri H."/>
            <person name="Emerson J.B."/>
            <person name="Mohamoud Y."/>
            <person name="Watkins K."/>
            <person name="Henrissat B."/>
            <person name="Gilbert H.J."/>
            <person name="Nelson K.E."/>
        </authorList>
    </citation>
    <scope>NUCLEOTIDE SEQUENCE [LARGE SCALE GENOMIC DNA]</scope>
    <source>
        <strain evidence="4 5">Ueda107</strain>
    </source>
</reference>
<evidence type="ECO:0000313" key="5">
    <source>
        <dbReference type="Proteomes" id="UP000001036"/>
    </source>
</evidence>